<organism evidence="1 2">
    <name type="scientific">Hymenobacter algoricola</name>
    <dbReference type="NCBI Taxonomy" id="486267"/>
    <lineage>
        <taxon>Bacteria</taxon>
        <taxon>Pseudomonadati</taxon>
        <taxon>Bacteroidota</taxon>
        <taxon>Cytophagia</taxon>
        <taxon>Cytophagales</taxon>
        <taxon>Hymenobacteraceae</taxon>
        <taxon>Hymenobacter</taxon>
    </lineage>
</organism>
<comment type="caution">
    <text evidence="1">The sequence shown here is derived from an EMBL/GenBank/DDBJ whole genome shotgun (WGS) entry which is preliminary data.</text>
</comment>
<sequence length="71" mass="8183">MVWQNGFKKSFASFDSSGRYQVDNPMAYGIKGFKSRVLNKTWPSPIKELRIYDNQTGAQLEVWVQNGVRLV</sequence>
<reference evidence="2" key="1">
    <citation type="journal article" date="2019" name="Int. J. Syst. Evol. Microbiol.">
        <title>The Global Catalogue of Microorganisms (GCM) 10K type strain sequencing project: providing services to taxonomists for standard genome sequencing and annotation.</title>
        <authorList>
            <consortium name="The Broad Institute Genomics Platform"/>
            <consortium name="The Broad Institute Genome Sequencing Center for Infectious Disease"/>
            <person name="Wu L."/>
            <person name="Ma J."/>
        </authorList>
    </citation>
    <scope>NUCLEOTIDE SEQUENCE [LARGE SCALE GENOMIC DNA]</scope>
    <source>
        <strain evidence="2">JCM 17214</strain>
    </source>
</reference>
<evidence type="ECO:0000313" key="2">
    <source>
        <dbReference type="Proteomes" id="UP001499909"/>
    </source>
</evidence>
<protein>
    <submittedName>
        <fullName evidence="1">Uncharacterized protein</fullName>
    </submittedName>
</protein>
<keyword evidence="2" id="KW-1185">Reference proteome</keyword>
<dbReference type="Proteomes" id="UP001499909">
    <property type="component" value="Unassembled WGS sequence"/>
</dbReference>
<accession>A0ABP7NV99</accession>
<proteinExistence type="predicted"/>
<name>A0ABP7NV99_9BACT</name>
<dbReference type="EMBL" id="BAABDH010000112">
    <property type="protein sequence ID" value="GAA3953847.1"/>
    <property type="molecule type" value="Genomic_DNA"/>
</dbReference>
<evidence type="ECO:0000313" key="1">
    <source>
        <dbReference type="EMBL" id="GAA3953847.1"/>
    </source>
</evidence>
<gene>
    <name evidence="1" type="ORF">GCM10022406_39420</name>
</gene>